<accession>A0ABW0GNM6</accession>
<reference evidence="3" key="1">
    <citation type="journal article" date="2019" name="Int. J. Syst. Evol. Microbiol.">
        <title>The Global Catalogue of Microorganisms (GCM) 10K type strain sequencing project: providing services to taxonomists for standard genome sequencing and annotation.</title>
        <authorList>
            <consortium name="The Broad Institute Genomics Platform"/>
            <consortium name="The Broad Institute Genome Sequencing Center for Infectious Disease"/>
            <person name="Wu L."/>
            <person name="Ma J."/>
        </authorList>
    </citation>
    <scope>NUCLEOTIDE SEQUENCE [LARGE SCALE GENOMIC DNA]</scope>
    <source>
        <strain evidence="3">CCUG 43114</strain>
    </source>
</reference>
<evidence type="ECO:0008006" key="4">
    <source>
        <dbReference type="Google" id="ProtNLM"/>
    </source>
</evidence>
<evidence type="ECO:0000313" key="3">
    <source>
        <dbReference type="Proteomes" id="UP001596122"/>
    </source>
</evidence>
<keyword evidence="1" id="KW-0812">Transmembrane</keyword>
<proteinExistence type="predicted"/>
<protein>
    <recommendedName>
        <fullName evidence="4">Flp pilus-assembly TadG-like N-terminal domain-containing protein</fullName>
    </recommendedName>
</protein>
<organism evidence="2 3">
    <name type="scientific">Aquipuribacter nitratireducens</name>
    <dbReference type="NCBI Taxonomy" id="650104"/>
    <lineage>
        <taxon>Bacteria</taxon>
        <taxon>Bacillati</taxon>
        <taxon>Actinomycetota</taxon>
        <taxon>Actinomycetes</taxon>
        <taxon>Micrococcales</taxon>
        <taxon>Intrasporangiaceae</taxon>
        <taxon>Aquipuribacter</taxon>
    </lineage>
</organism>
<keyword evidence="1" id="KW-0472">Membrane</keyword>
<keyword evidence="3" id="KW-1185">Reference proteome</keyword>
<evidence type="ECO:0000313" key="2">
    <source>
        <dbReference type="EMBL" id="MFC5381275.1"/>
    </source>
</evidence>
<comment type="caution">
    <text evidence="2">The sequence shown here is derived from an EMBL/GenBank/DDBJ whole genome shotgun (WGS) entry which is preliminary data.</text>
</comment>
<dbReference type="Proteomes" id="UP001596122">
    <property type="component" value="Unassembled WGS sequence"/>
</dbReference>
<feature type="transmembrane region" description="Helical" evidence="1">
    <location>
        <begin position="20"/>
        <end position="39"/>
    </location>
</feature>
<dbReference type="EMBL" id="JBHSLD010000009">
    <property type="protein sequence ID" value="MFC5381275.1"/>
    <property type="molecule type" value="Genomic_DNA"/>
</dbReference>
<name>A0ABW0GNM6_9MICO</name>
<keyword evidence="1" id="KW-1133">Transmembrane helix</keyword>
<evidence type="ECO:0000256" key="1">
    <source>
        <dbReference type="SAM" id="Phobius"/>
    </source>
</evidence>
<gene>
    <name evidence="2" type="ORF">ACFPJ6_10775</name>
</gene>
<sequence>MWRTRDRVPSGDRGDIVVGWLVRLVVYLGIIGVLAFDGISLGVARLSVEDGAAASAREASRDLVSGATVQQAYLTATAAAAADNAFNEVPAESFVVSPAGDVTVTVVRETPTLVLHHIPRSEAWLTVEATATHTRT</sequence>
<dbReference type="RefSeq" id="WP_340271721.1">
    <property type="nucleotide sequence ID" value="NZ_JBBEOG010000016.1"/>
</dbReference>